<evidence type="ECO:0000256" key="6">
    <source>
        <dbReference type="SAM" id="MobiDB-lite"/>
    </source>
</evidence>
<dbReference type="InterPro" id="IPR035952">
    <property type="entry name" value="Rhomboid-like_sf"/>
</dbReference>
<feature type="transmembrane region" description="Helical" evidence="7">
    <location>
        <begin position="186"/>
        <end position="205"/>
    </location>
</feature>
<comment type="subcellular location">
    <subcellularLocation>
        <location evidence="1">Membrane</location>
        <topology evidence="1">Multi-pass membrane protein</topology>
    </subcellularLocation>
</comment>
<evidence type="ECO:0000256" key="3">
    <source>
        <dbReference type="ARBA" id="ARBA00022692"/>
    </source>
</evidence>
<evidence type="ECO:0000256" key="7">
    <source>
        <dbReference type="SAM" id="Phobius"/>
    </source>
</evidence>
<evidence type="ECO:0000256" key="1">
    <source>
        <dbReference type="ARBA" id="ARBA00004141"/>
    </source>
</evidence>
<keyword evidence="5 7" id="KW-0472">Membrane</keyword>
<evidence type="ECO:0000256" key="4">
    <source>
        <dbReference type="ARBA" id="ARBA00022989"/>
    </source>
</evidence>
<protein>
    <recommendedName>
        <fullName evidence="8">Peptidase S54 rhomboid domain-containing protein</fullName>
    </recommendedName>
</protein>
<evidence type="ECO:0000313" key="10">
    <source>
        <dbReference type="Proteomes" id="UP001190700"/>
    </source>
</evidence>
<feature type="transmembrane region" description="Helical" evidence="7">
    <location>
        <begin position="335"/>
        <end position="353"/>
    </location>
</feature>
<gene>
    <name evidence="9" type="ORF">CYMTET_4300</name>
</gene>
<feature type="domain" description="Peptidase S54 rhomboid" evidence="8">
    <location>
        <begin position="237"/>
        <end position="378"/>
    </location>
</feature>
<accession>A0AAE0H384</accession>
<keyword evidence="3 7" id="KW-0812">Transmembrane</keyword>
<dbReference type="SUPFAM" id="SSF144091">
    <property type="entry name" value="Rhomboid-like"/>
    <property type="match status" value="1"/>
</dbReference>
<dbReference type="Gene3D" id="1.20.1540.10">
    <property type="entry name" value="Rhomboid-like"/>
    <property type="match status" value="1"/>
</dbReference>
<feature type="transmembrane region" description="Helical" evidence="7">
    <location>
        <begin position="359"/>
        <end position="377"/>
    </location>
</feature>
<feature type="transmembrane region" description="Helical" evidence="7">
    <location>
        <begin position="302"/>
        <end position="323"/>
    </location>
</feature>
<sequence length="467" mass="52203">MGEATCNDETHISAASLPTQENPLETGEIEMQAETLDHSSKVAEEQGVTLALFVEDTDPGEVRIAINVAGAPSDPVSGHSSSPAQHNCTVNDPPDTQHRWKDARSVAAATTAFDELRPTSKLRKNLLYGSQWLVPQQGRKEAKRRAAYSSTNAATNAMSSVLPSPNQVVEDTCTESYEEQAKHIPIFIPVTTAADVLVFVIYCFIKGQFSATTPIAGPPEWWFRLVDKFPGCNDVRHEIWRFFTYQFCHRGMGHIFNNAVLQLLYGGSLEVVHGWWRVAVLYNTGVIAGALTCAFIDVYRPIIIGASAGVYTLFGLHFANILINWDEMTYAWPRLIILGTLIAFDIISFLWYHVSTTSYAVHAGGWMWGCVAGVLLLRNVVLEKHEVALRAMAVMFISCWLLFGVSWASSKWLPDNWSPEDYGQETSPACCWLDLPYNNTAREQYYCYRTCDHVPVLNCHYELQFEG</sequence>
<dbReference type="Proteomes" id="UP001190700">
    <property type="component" value="Unassembled WGS sequence"/>
</dbReference>
<proteinExistence type="inferred from homology"/>
<dbReference type="PANTHER" id="PTHR45840">
    <property type="entry name" value="RHOMBOID-RELATED PROTEIN"/>
    <property type="match status" value="1"/>
</dbReference>
<dbReference type="AlphaFoldDB" id="A0AAE0H384"/>
<evidence type="ECO:0000256" key="2">
    <source>
        <dbReference type="ARBA" id="ARBA00009045"/>
    </source>
</evidence>
<dbReference type="Pfam" id="PF01694">
    <property type="entry name" value="Rhomboid"/>
    <property type="match status" value="1"/>
</dbReference>
<comment type="caution">
    <text evidence="9">The sequence shown here is derived from an EMBL/GenBank/DDBJ whole genome shotgun (WGS) entry which is preliminary data.</text>
</comment>
<evidence type="ECO:0000256" key="5">
    <source>
        <dbReference type="ARBA" id="ARBA00023136"/>
    </source>
</evidence>
<dbReference type="EMBL" id="LGRX02000547">
    <property type="protein sequence ID" value="KAK3288216.1"/>
    <property type="molecule type" value="Genomic_DNA"/>
</dbReference>
<dbReference type="InterPro" id="IPR051739">
    <property type="entry name" value="Rhomboid_IM_Serine_Proteases"/>
</dbReference>
<name>A0AAE0H384_9CHLO</name>
<dbReference type="InterPro" id="IPR022764">
    <property type="entry name" value="Peptidase_S54_rhomboid_dom"/>
</dbReference>
<feature type="transmembrane region" description="Helical" evidence="7">
    <location>
        <begin position="389"/>
        <end position="409"/>
    </location>
</feature>
<feature type="region of interest" description="Disordered" evidence="6">
    <location>
        <begin position="1"/>
        <end position="21"/>
    </location>
</feature>
<evidence type="ECO:0000259" key="8">
    <source>
        <dbReference type="Pfam" id="PF01694"/>
    </source>
</evidence>
<keyword evidence="10" id="KW-1185">Reference proteome</keyword>
<dbReference type="GO" id="GO:0004252">
    <property type="term" value="F:serine-type endopeptidase activity"/>
    <property type="evidence" value="ECO:0007669"/>
    <property type="project" value="InterPro"/>
</dbReference>
<dbReference type="GO" id="GO:0016020">
    <property type="term" value="C:membrane"/>
    <property type="evidence" value="ECO:0007669"/>
    <property type="project" value="UniProtKB-SubCell"/>
</dbReference>
<evidence type="ECO:0000313" key="9">
    <source>
        <dbReference type="EMBL" id="KAK3288216.1"/>
    </source>
</evidence>
<feature type="transmembrane region" description="Helical" evidence="7">
    <location>
        <begin position="275"/>
        <end position="296"/>
    </location>
</feature>
<organism evidence="9 10">
    <name type="scientific">Cymbomonas tetramitiformis</name>
    <dbReference type="NCBI Taxonomy" id="36881"/>
    <lineage>
        <taxon>Eukaryota</taxon>
        <taxon>Viridiplantae</taxon>
        <taxon>Chlorophyta</taxon>
        <taxon>Pyramimonadophyceae</taxon>
        <taxon>Pyramimonadales</taxon>
        <taxon>Pyramimonadaceae</taxon>
        <taxon>Cymbomonas</taxon>
    </lineage>
</organism>
<keyword evidence="4 7" id="KW-1133">Transmembrane helix</keyword>
<comment type="similarity">
    <text evidence="2">Belongs to the peptidase S54 family.</text>
</comment>
<reference evidence="9 10" key="1">
    <citation type="journal article" date="2015" name="Genome Biol. Evol.">
        <title>Comparative Genomics of a Bacterivorous Green Alga Reveals Evolutionary Causalities and Consequences of Phago-Mixotrophic Mode of Nutrition.</title>
        <authorList>
            <person name="Burns J.A."/>
            <person name="Paasch A."/>
            <person name="Narechania A."/>
            <person name="Kim E."/>
        </authorList>
    </citation>
    <scope>NUCLEOTIDE SEQUENCE [LARGE SCALE GENOMIC DNA]</scope>
    <source>
        <strain evidence="9 10">PLY_AMNH</strain>
    </source>
</reference>
<dbReference type="PANTHER" id="PTHR45840:SF2">
    <property type="entry name" value="PROTEIN RHOMBOID-RELATED"/>
    <property type="match status" value="1"/>
</dbReference>